<dbReference type="PROSITE" id="PS51257">
    <property type="entry name" value="PROKAR_LIPOPROTEIN"/>
    <property type="match status" value="1"/>
</dbReference>
<dbReference type="InterPro" id="IPR011044">
    <property type="entry name" value="Quino_amine_DH_bsu"/>
</dbReference>
<proteinExistence type="predicted"/>
<comment type="caution">
    <text evidence="1">The sequence shown here is derived from an EMBL/GenBank/DDBJ whole genome shotgun (WGS) entry which is preliminary data.</text>
</comment>
<dbReference type="InterPro" id="IPR015943">
    <property type="entry name" value="WD40/YVTN_repeat-like_dom_sf"/>
</dbReference>
<organism evidence="1 2">
    <name type="scientific">Spirosoma utsteinense</name>
    <dbReference type="NCBI Taxonomy" id="2585773"/>
    <lineage>
        <taxon>Bacteria</taxon>
        <taxon>Pseudomonadati</taxon>
        <taxon>Bacteroidota</taxon>
        <taxon>Cytophagia</taxon>
        <taxon>Cytophagales</taxon>
        <taxon>Cytophagaceae</taxon>
        <taxon>Spirosoma</taxon>
    </lineage>
</organism>
<evidence type="ECO:0008006" key="3">
    <source>
        <dbReference type="Google" id="ProtNLM"/>
    </source>
</evidence>
<dbReference type="PANTHER" id="PTHR47197:SF3">
    <property type="entry name" value="DIHYDRO-HEME D1 DEHYDROGENASE"/>
    <property type="match status" value="1"/>
</dbReference>
<evidence type="ECO:0000313" key="2">
    <source>
        <dbReference type="Proteomes" id="UP000700732"/>
    </source>
</evidence>
<gene>
    <name evidence="1" type="ORF">FH603_2099</name>
</gene>
<dbReference type="Gene3D" id="2.130.10.10">
    <property type="entry name" value="YVTN repeat-like/Quinoprotein amine dehydrogenase"/>
    <property type="match status" value="1"/>
</dbReference>
<dbReference type="InterPro" id="IPR051200">
    <property type="entry name" value="Host-pathogen_enzymatic-act"/>
</dbReference>
<dbReference type="EMBL" id="VFIA01000010">
    <property type="protein sequence ID" value="MBC3791594.1"/>
    <property type="molecule type" value="Genomic_DNA"/>
</dbReference>
<reference evidence="1 2" key="1">
    <citation type="submission" date="2019-06" db="EMBL/GenBank/DDBJ databases">
        <title>Spirosoma utsteinense sp. nov. isolated from Antarctic ice-free soils.</title>
        <authorList>
            <person name="Tahon G."/>
        </authorList>
    </citation>
    <scope>NUCLEOTIDE SEQUENCE [LARGE SCALE GENOMIC DNA]</scope>
    <source>
        <strain evidence="1 2">LMG 31447</strain>
    </source>
</reference>
<dbReference type="SUPFAM" id="SSF50969">
    <property type="entry name" value="YVTN repeat-like/Quinoprotein amine dehydrogenase"/>
    <property type="match status" value="1"/>
</dbReference>
<dbReference type="Proteomes" id="UP000700732">
    <property type="component" value="Unassembled WGS sequence"/>
</dbReference>
<accession>A0ABR6W4R9</accession>
<dbReference type="InterPro" id="IPR031815">
    <property type="entry name" value="DUF5074"/>
</dbReference>
<dbReference type="Pfam" id="PF16819">
    <property type="entry name" value="DUF5074"/>
    <property type="match status" value="1"/>
</dbReference>
<dbReference type="RefSeq" id="WP_186737389.1">
    <property type="nucleotide sequence ID" value="NZ_VFIA01000010.1"/>
</dbReference>
<sequence>MKKQWREGLLAGLWVLSVGGCKVSDPDLSPYESGAYIINAGSSFDNNGSISFLPRNSTTASTDIFNAANDRSLTGRAQDYTEIDGKGVVLVDNSATGQDKIEIVESSTFKSLATIQAPDVINPRAVVAAGPNKAYVSCWDATGDFSNVYINPGYILVLDLASRTVVKKIILTKGADRMVLVGSEVYVGSVGGERTLAVIDTETDELRQPGIDVGVNTNPVAIDANGRLWAYAASAKEMVRINTATKAVDVRIKVGNPARSLSSIALSQDRQTFYFVNSFIDQNDNLREKGELYSFKITDTAIPATTPIVARFFSGLGVDPQTGYLYAGVTPSSRQAGRVLRYRPNGSSVVLVDSAQAEIAPSRFFFR</sequence>
<dbReference type="PANTHER" id="PTHR47197">
    <property type="entry name" value="PROTEIN NIRF"/>
    <property type="match status" value="1"/>
</dbReference>
<evidence type="ECO:0000313" key="1">
    <source>
        <dbReference type="EMBL" id="MBC3791594.1"/>
    </source>
</evidence>
<keyword evidence="2" id="KW-1185">Reference proteome</keyword>
<protein>
    <recommendedName>
        <fullName evidence="3">DUF5074 domain-containing protein</fullName>
    </recommendedName>
</protein>
<name>A0ABR6W4R9_9BACT</name>